<dbReference type="InterPro" id="IPR004401">
    <property type="entry name" value="YbaB/EbfC"/>
</dbReference>
<dbReference type="GO" id="GO:0005829">
    <property type="term" value="C:cytosol"/>
    <property type="evidence" value="ECO:0007669"/>
    <property type="project" value="TreeGrafter"/>
</dbReference>
<reference evidence="3 4" key="1">
    <citation type="submission" date="2019-02" db="EMBL/GenBank/DDBJ databases">
        <title>Deep-cultivation of Planctomycetes and their phenomic and genomic characterization uncovers novel biology.</title>
        <authorList>
            <person name="Wiegand S."/>
            <person name="Jogler M."/>
            <person name="Boedeker C."/>
            <person name="Pinto D."/>
            <person name="Vollmers J."/>
            <person name="Rivas-Marin E."/>
            <person name="Kohn T."/>
            <person name="Peeters S.H."/>
            <person name="Heuer A."/>
            <person name="Rast P."/>
            <person name="Oberbeckmann S."/>
            <person name="Bunk B."/>
            <person name="Jeske O."/>
            <person name="Meyerdierks A."/>
            <person name="Storesund J.E."/>
            <person name="Kallscheuer N."/>
            <person name="Luecker S."/>
            <person name="Lage O.M."/>
            <person name="Pohl T."/>
            <person name="Merkel B.J."/>
            <person name="Hornburger P."/>
            <person name="Mueller R.-W."/>
            <person name="Bruemmer F."/>
            <person name="Labrenz M."/>
            <person name="Spormann A.M."/>
            <person name="Op den Camp H."/>
            <person name="Overmann J."/>
            <person name="Amann R."/>
            <person name="Jetten M.S.M."/>
            <person name="Mascher T."/>
            <person name="Medema M.H."/>
            <person name="Devos D.P."/>
            <person name="Kaster A.-K."/>
            <person name="Ovreas L."/>
            <person name="Rohde M."/>
            <person name="Galperin M.Y."/>
            <person name="Jogler C."/>
        </authorList>
    </citation>
    <scope>NUCLEOTIDE SEQUENCE [LARGE SCALE GENOMIC DNA]</scope>
    <source>
        <strain evidence="3 4">KS4</strain>
    </source>
</reference>
<comment type="function">
    <text evidence="2">Binds to DNA and alters its conformation. May be involved in regulation of gene expression, nucleoid organization and DNA protection.</text>
</comment>
<dbReference type="Proteomes" id="UP000317369">
    <property type="component" value="Chromosome"/>
</dbReference>
<evidence type="ECO:0000256" key="1">
    <source>
        <dbReference type="ARBA" id="ARBA00023125"/>
    </source>
</evidence>
<proteinExistence type="inferred from homology"/>
<organism evidence="3 4">
    <name type="scientific">Poriferisphaera corsica</name>
    <dbReference type="NCBI Taxonomy" id="2528020"/>
    <lineage>
        <taxon>Bacteria</taxon>
        <taxon>Pseudomonadati</taxon>
        <taxon>Planctomycetota</taxon>
        <taxon>Phycisphaerae</taxon>
        <taxon>Phycisphaerales</taxon>
        <taxon>Phycisphaeraceae</taxon>
        <taxon>Poriferisphaera</taxon>
    </lineage>
</organism>
<dbReference type="GO" id="GO:0043590">
    <property type="term" value="C:bacterial nucleoid"/>
    <property type="evidence" value="ECO:0007669"/>
    <property type="project" value="UniProtKB-UniRule"/>
</dbReference>
<protein>
    <recommendedName>
        <fullName evidence="2">Nucleoid-associated protein KS4_15320</fullName>
    </recommendedName>
</protein>
<dbReference type="Gene3D" id="3.30.1310.10">
    <property type="entry name" value="Nucleoid-associated protein YbaB-like domain"/>
    <property type="match status" value="1"/>
</dbReference>
<dbReference type="PANTHER" id="PTHR33449:SF1">
    <property type="entry name" value="NUCLEOID-ASSOCIATED PROTEIN YBAB"/>
    <property type="match status" value="1"/>
</dbReference>
<sequence length="152" mass="16792">MVDERYNWRSAEKRRCAADNEKPFEISQNTMFDQLKNLKNLAGMMGNMGDMKEKFEQMQAELARVEVDAEAGAGAVRVTVNGKFEMKRIQIDPSMVATLAGEGSEADKEMIEELIVSATNAAIVKAQEQIREQMSEMTGGMNIPGLDGLLGN</sequence>
<name>A0A517YTI6_9BACT</name>
<dbReference type="EMBL" id="CP036425">
    <property type="protein sequence ID" value="QDU33482.1"/>
    <property type="molecule type" value="Genomic_DNA"/>
</dbReference>
<dbReference type="NCBIfam" id="TIGR00103">
    <property type="entry name" value="DNA_YbaB_EbfC"/>
    <property type="match status" value="1"/>
</dbReference>
<dbReference type="KEGG" id="pcor:KS4_15320"/>
<dbReference type="PANTHER" id="PTHR33449">
    <property type="entry name" value="NUCLEOID-ASSOCIATED PROTEIN YBAB"/>
    <property type="match status" value="1"/>
</dbReference>
<keyword evidence="4" id="KW-1185">Reference proteome</keyword>
<dbReference type="HAMAP" id="MF_00274">
    <property type="entry name" value="DNA_YbaB_EbfC"/>
    <property type="match status" value="1"/>
</dbReference>
<accession>A0A517YTI6</accession>
<evidence type="ECO:0000313" key="4">
    <source>
        <dbReference type="Proteomes" id="UP000317369"/>
    </source>
</evidence>
<dbReference type="GO" id="GO:0003677">
    <property type="term" value="F:DNA binding"/>
    <property type="evidence" value="ECO:0007669"/>
    <property type="project" value="UniProtKB-UniRule"/>
</dbReference>
<comment type="subcellular location">
    <subcellularLocation>
        <location evidence="2">Cytoplasm</location>
        <location evidence="2">Nucleoid</location>
    </subcellularLocation>
</comment>
<dbReference type="InterPro" id="IPR036894">
    <property type="entry name" value="YbaB-like_sf"/>
</dbReference>
<dbReference type="Pfam" id="PF02575">
    <property type="entry name" value="YbaB_DNA_bd"/>
    <property type="match status" value="1"/>
</dbReference>
<evidence type="ECO:0000313" key="3">
    <source>
        <dbReference type="EMBL" id="QDU33482.1"/>
    </source>
</evidence>
<comment type="similarity">
    <text evidence="2">Belongs to the YbaB/EbfC family.</text>
</comment>
<keyword evidence="1 2" id="KW-0238">DNA-binding</keyword>
<dbReference type="AlphaFoldDB" id="A0A517YTI6"/>
<evidence type="ECO:0000256" key="2">
    <source>
        <dbReference type="HAMAP-Rule" id="MF_00274"/>
    </source>
</evidence>
<comment type="subunit">
    <text evidence="2">Homodimer.</text>
</comment>
<dbReference type="SUPFAM" id="SSF82607">
    <property type="entry name" value="YbaB-like"/>
    <property type="match status" value="1"/>
</dbReference>
<keyword evidence="2" id="KW-0963">Cytoplasm</keyword>
<gene>
    <name evidence="3" type="ORF">KS4_15320</name>
</gene>